<evidence type="ECO:0000259" key="1">
    <source>
        <dbReference type="Pfam" id="PF04273"/>
    </source>
</evidence>
<feature type="domain" description="Beta-lactamase hydrolase-like protein phosphatase-like" evidence="1">
    <location>
        <begin position="7"/>
        <end position="112"/>
    </location>
</feature>
<dbReference type="Gene3D" id="3.90.190.10">
    <property type="entry name" value="Protein tyrosine phosphatase superfamily"/>
    <property type="match status" value="1"/>
</dbReference>
<dbReference type="NCBIfam" id="TIGR01244">
    <property type="entry name" value="TIGR01244 family sulfur transferase"/>
    <property type="match status" value="1"/>
</dbReference>
<accession>A0A235EJ07</accession>
<sequence>MGMQIIALTPDFAVSPQLLPEDFAWVSAQGVKTLINNRPDGEGGDAQPTSQTLEEAARAAGLHYVYLPVVSGAITPEQVQALHNVLAAAPRPMLAFCRSGARSAQLFGLAQQLG</sequence>
<dbReference type="Pfam" id="PF04273">
    <property type="entry name" value="BLH_phosphatase"/>
    <property type="match status" value="1"/>
</dbReference>
<protein>
    <submittedName>
        <fullName evidence="2">TIGR01244 family protein</fullName>
    </submittedName>
</protein>
<evidence type="ECO:0000313" key="3">
    <source>
        <dbReference type="Proteomes" id="UP000215441"/>
    </source>
</evidence>
<organism evidence="2 3">
    <name type="scientific">Acidovorax kalamii</name>
    <dbReference type="NCBI Taxonomy" id="2004485"/>
    <lineage>
        <taxon>Bacteria</taxon>
        <taxon>Pseudomonadati</taxon>
        <taxon>Pseudomonadota</taxon>
        <taxon>Betaproteobacteria</taxon>
        <taxon>Burkholderiales</taxon>
        <taxon>Comamonadaceae</taxon>
        <taxon>Acidovorax</taxon>
    </lineage>
</organism>
<reference evidence="2 3" key="1">
    <citation type="submission" date="2017-07" db="EMBL/GenBank/DDBJ databases">
        <title>Acidovorax KNDSW TSA 6 genome sequence and assembly.</title>
        <authorList>
            <person name="Mayilraj S."/>
        </authorList>
    </citation>
    <scope>NUCLEOTIDE SEQUENCE [LARGE SCALE GENOMIC DNA]</scope>
    <source>
        <strain evidence="2 3">KNDSW-TSA6</strain>
    </source>
</reference>
<dbReference type="InterPro" id="IPR029021">
    <property type="entry name" value="Prot-tyrosine_phosphatase-like"/>
</dbReference>
<gene>
    <name evidence="2" type="ORF">CBY09_19505</name>
</gene>
<proteinExistence type="predicted"/>
<comment type="caution">
    <text evidence="2">The sequence shown here is derived from an EMBL/GenBank/DDBJ whole genome shotgun (WGS) entry which is preliminary data.</text>
</comment>
<dbReference type="EMBL" id="NOIG01000011">
    <property type="protein sequence ID" value="OYD48984.1"/>
    <property type="molecule type" value="Genomic_DNA"/>
</dbReference>
<dbReference type="OrthoDB" id="9802771at2"/>
<name>A0A235EJ07_9BURK</name>
<dbReference type="GO" id="GO:0016787">
    <property type="term" value="F:hydrolase activity"/>
    <property type="evidence" value="ECO:0007669"/>
    <property type="project" value="InterPro"/>
</dbReference>
<keyword evidence="3" id="KW-1185">Reference proteome</keyword>
<dbReference type="InterPro" id="IPR005939">
    <property type="entry name" value="BLH_phosphatase-like"/>
</dbReference>
<dbReference type="Proteomes" id="UP000215441">
    <property type="component" value="Unassembled WGS sequence"/>
</dbReference>
<dbReference type="SUPFAM" id="SSF52799">
    <property type="entry name" value="(Phosphotyrosine protein) phosphatases II"/>
    <property type="match status" value="1"/>
</dbReference>
<evidence type="ECO:0000313" key="2">
    <source>
        <dbReference type="EMBL" id="OYD48984.1"/>
    </source>
</evidence>
<dbReference type="AlphaFoldDB" id="A0A235EJ07"/>
<dbReference type="RefSeq" id="WP_094291197.1">
    <property type="nucleotide sequence ID" value="NZ_JAMXHW010000011.1"/>
</dbReference>